<reference evidence="2 4" key="1">
    <citation type="submission" date="2017-05" db="EMBL/GenBank/DDBJ databases">
        <title>Isolation of Rhodococcus sp. S2-17 biodegrading of BP-3.</title>
        <authorList>
            <person name="Lee Y."/>
            <person name="Kim K.H."/>
            <person name="Chun B.H."/>
            <person name="Jung H.S."/>
            <person name="Jeon C.O."/>
        </authorList>
    </citation>
    <scope>NUCLEOTIDE SEQUENCE [LARGE SCALE GENOMIC DNA]</scope>
    <source>
        <strain evidence="2 4">S2-17</strain>
    </source>
</reference>
<dbReference type="AlphaFoldDB" id="A0A2S2C1C3"/>
<dbReference type="Proteomes" id="UP001185863">
    <property type="component" value="Unassembled WGS sequence"/>
</dbReference>
<dbReference type="OrthoDB" id="3775810at2"/>
<protein>
    <submittedName>
        <fullName evidence="3">DUF4178 domain-containing protein</fullName>
    </submittedName>
</protein>
<dbReference type="Proteomes" id="UP000245711">
    <property type="component" value="Chromosome"/>
</dbReference>
<evidence type="ECO:0000313" key="3">
    <source>
        <dbReference type="EMBL" id="MDV7265961.1"/>
    </source>
</evidence>
<evidence type="ECO:0000259" key="1">
    <source>
        <dbReference type="Pfam" id="PF13785"/>
    </source>
</evidence>
<proteinExistence type="predicted"/>
<organism evidence="2 4">
    <name type="scientific">Rhodococcus oxybenzonivorans</name>
    <dbReference type="NCBI Taxonomy" id="1990687"/>
    <lineage>
        <taxon>Bacteria</taxon>
        <taxon>Bacillati</taxon>
        <taxon>Actinomycetota</taxon>
        <taxon>Actinomycetes</taxon>
        <taxon>Mycobacteriales</taxon>
        <taxon>Nocardiaceae</taxon>
        <taxon>Rhodococcus</taxon>
    </lineage>
</organism>
<sequence length="198" mass="21918">MTKLLLLLLIVVVIVGIVLILRSRTGKKSAPPARVDPLADYPEVYDPYKIGVGDIITYAGIDHVVRGTITLDEEGYIWHEHLLDGSTGQRWLTVENDEGNLEMTLWMRREGTGLEPNGDVILDDRVHRQIERGTASFTAEGTTGTAPSGIVDYADYETADKTGLLSFERWARTQSWEVSTGRAVTRSELTVIHSGPPQ</sequence>
<feature type="domain" description="DUF4178" evidence="1">
    <location>
        <begin position="52"/>
        <end position="185"/>
    </location>
</feature>
<evidence type="ECO:0000313" key="2">
    <source>
        <dbReference type="EMBL" id="AWK74623.1"/>
    </source>
</evidence>
<dbReference type="KEGG" id="roz:CBI38_26785"/>
<dbReference type="InterPro" id="IPR025235">
    <property type="entry name" value="DUF4178"/>
</dbReference>
<dbReference type="EMBL" id="JAWLUP010000036">
    <property type="protein sequence ID" value="MDV7265961.1"/>
    <property type="molecule type" value="Genomic_DNA"/>
</dbReference>
<gene>
    <name evidence="2" type="ORF">CBI38_26785</name>
    <name evidence="3" type="ORF">R4315_15630</name>
</gene>
<dbReference type="Pfam" id="PF13785">
    <property type="entry name" value="DUF4178"/>
    <property type="match status" value="1"/>
</dbReference>
<reference evidence="3" key="2">
    <citation type="submission" date="2023-10" db="EMBL/GenBank/DDBJ databases">
        <title>Development of a sustainable strategy for remediation of hydrocarbon-contaminated territories based on the waste exchange concept.</title>
        <authorList>
            <person name="Krivoruchko A."/>
        </authorList>
    </citation>
    <scope>NUCLEOTIDE SEQUENCE</scope>
    <source>
        <strain evidence="3">IEGM 68</strain>
    </source>
</reference>
<keyword evidence="4" id="KW-1185">Reference proteome</keyword>
<accession>A0A2S2C1C3</accession>
<dbReference type="RefSeq" id="WP_109333725.1">
    <property type="nucleotide sequence ID" value="NZ_CP021354.1"/>
</dbReference>
<evidence type="ECO:0000313" key="4">
    <source>
        <dbReference type="Proteomes" id="UP000245711"/>
    </source>
</evidence>
<dbReference type="EMBL" id="CP021354">
    <property type="protein sequence ID" value="AWK74623.1"/>
    <property type="molecule type" value="Genomic_DNA"/>
</dbReference>
<name>A0A2S2C1C3_9NOCA</name>